<sequence length="532" mass="58654">MHVQDALPMLADPEPRAAERVAASIGLLTEAAPAFTPAARVPYAGLLLALPALEATGLLGCVHEVYGCLKPGFYGLNTVILETVLRTLTGEPRAEGATRLDPVGFGRILGMDRAPDVKTVRRKHQELAGEGKTGELLEALGRHHLATRDTAGEDGLGLLLYVDGHVRSYQGTKKIAKQYSTRLKHPVAASMETWVADADGSPVFMVMAEPSSSLVGELRRLTPTLRQMIGDDRRVLIGFDREGWSPQLFHDLSQAGFDPLTWRKGEAEEVDAKLFSKHTYTDIWGRDHTYDKVADTTLTLEYGPKGKETRFQMRQISRIVAAGKQVREATGQDTRQIHILTSNTTLEAAEVAYRMSARWRHENYFRYARQHFALDAHDSYQGVLDDEQRSVPNPAKAKAKAKRDALAAKLTTLVAAVDAQELALSTPEPGETMLITNQMLNDLNAPVIKVEKELAQADEVYQSIPGRLPLGEVNPGQQVLESEMKQLLHGFRMAAYNASMILATEVRTNTGFKAAVTQAHAFVRQVFSRSIR</sequence>
<dbReference type="Proteomes" id="UP000323856">
    <property type="component" value="Unassembled WGS sequence"/>
</dbReference>
<comment type="caution">
    <text evidence="1">The sequence shown here is derived from an EMBL/GenBank/DDBJ whole genome shotgun (WGS) entry which is preliminary data.</text>
</comment>
<gene>
    <name evidence="1" type="ORF">FQ154_20660</name>
</gene>
<dbReference type="OrthoDB" id="4888799at2"/>
<evidence type="ECO:0008006" key="3">
    <source>
        <dbReference type="Google" id="ProtNLM"/>
    </source>
</evidence>
<accession>A0A5B0DQT0</accession>
<dbReference type="Pfam" id="PF21804">
    <property type="entry name" value="Transposase_29"/>
    <property type="match status" value="1"/>
</dbReference>
<protein>
    <recommendedName>
        <fullName evidence="3">DDE family transposase</fullName>
    </recommendedName>
</protein>
<proteinExistence type="predicted"/>
<evidence type="ECO:0000313" key="2">
    <source>
        <dbReference type="Proteomes" id="UP000323856"/>
    </source>
</evidence>
<reference evidence="1 2" key="1">
    <citation type="submission" date="2019-07" db="EMBL/GenBank/DDBJ databases">
        <title>Analysis of the biochemical properties, biological activity and biotechnological potential of siderophores and biosurfactants produced by Antarctic psychrotolerant bacteria.</title>
        <authorList>
            <person name="Styczynski M."/>
            <person name="Krucon T."/>
            <person name="Decewicz P."/>
            <person name="Dziewit L."/>
        </authorList>
    </citation>
    <scope>NUCLEOTIDE SEQUENCE [LARGE SCALE GENOMIC DNA]</scope>
    <source>
        <strain evidence="1 2">ANT_H27</strain>
    </source>
</reference>
<dbReference type="EMBL" id="VOBL01000051">
    <property type="protein sequence ID" value="KAA0968856.1"/>
    <property type="molecule type" value="Genomic_DNA"/>
</dbReference>
<name>A0A5B0DQT0_9MICC</name>
<dbReference type="RefSeq" id="WP_149621200.1">
    <property type="nucleotide sequence ID" value="NZ_VOBL01000051.1"/>
</dbReference>
<organism evidence="1 2">
    <name type="scientific">Paeniglutamicibacter gangotriensis</name>
    <dbReference type="NCBI Taxonomy" id="254787"/>
    <lineage>
        <taxon>Bacteria</taxon>
        <taxon>Bacillati</taxon>
        <taxon>Actinomycetota</taxon>
        <taxon>Actinomycetes</taxon>
        <taxon>Micrococcales</taxon>
        <taxon>Micrococcaceae</taxon>
        <taxon>Paeniglutamicibacter</taxon>
    </lineage>
</organism>
<evidence type="ECO:0000313" key="1">
    <source>
        <dbReference type="EMBL" id="KAA0968856.1"/>
    </source>
</evidence>
<dbReference type="InterPro" id="IPR049343">
    <property type="entry name" value="Transposase_29"/>
</dbReference>
<dbReference type="AlphaFoldDB" id="A0A5B0DQT0"/>